<name>A0A0C3QJE1_9AGAM</name>
<gene>
    <name evidence="1" type="ORF">M407DRAFT_24493</name>
</gene>
<organism evidence="1 2">
    <name type="scientific">Tulasnella calospora MUT 4182</name>
    <dbReference type="NCBI Taxonomy" id="1051891"/>
    <lineage>
        <taxon>Eukaryota</taxon>
        <taxon>Fungi</taxon>
        <taxon>Dikarya</taxon>
        <taxon>Basidiomycota</taxon>
        <taxon>Agaricomycotina</taxon>
        <taxon>Agaricomycetes</taxon>
        <taxon>Cantharellales</taxon>
        <taxon>Tulasnellaceae</taxon>
        <taxon>Tulasnella</taxon>
    </lineage>
</organism>
<accession>A0A0C3QJE1</accession>
<dbReference type="HOGENOM" id="CLU_593388_0_0_1"/>
<sequence length="461" mass="52502">MLESAWLDRGPNDRVFLGGHHHHPLDRSWIFTAFIERSALLRTLCRAWRDAIDNTPDITRYILVNKRRNNVLYVQRYNHDRPLECFMNTGDRLALAELPSLLGPLTQRLHSLNIDIADTIMEPVAFPMLRVLRVFSQGSPIGLWGEDRLPMVHENPGLKVLVVDFSYYNSRIGALEPITAPPLRAEHSGLQIVQLTGNWYSTKSHVLQSLVLDSSVQLVVDNVKPAHLHGPDSALRNVTRSLTQMGVAGIIKGQLEIRGEYREHVVRFVWSKTGRFLPNEVFSELKSAPLTSSEALDMILELAKSGIVETIKLYQDQYWDSQVTTCISGKTEWQELLRFLGSVRRLVVHPDYASPLLLALTKPVWGGTGQGHQFPCPNLTQLEVSGSRPFSLTPARWWKIIRKEPWNDIPFNIYKLVNRRQSGRPLGNGLAKLERIGVPFQLRRSNYFKDPIFDGIDIYLP</sequence>
<dbReference type="EMBL" id="KN823027">
    <property type="protein sequence ID" value="KIO26274.1"/>
    <property type="molecule type" value="Genomic_DNA"/>
</dbReference>
<dbReference type="Proteomes" id="UP000054248">
    <property type="component" value="Unassembled WGS sequence"/>
</dbReference>
<reference evidence="2" key="2">
    <citation type="submission" date="2015-01" db="EMBL/GenBank/DDBJ databases">
        <title>Evolutionary Origins and Diversification of the Mycorrhizal Mutualists.</title>
        <authorList>
            <consortium name="DOE Joint Genome Institute"/>
            <consortium name="Mycorrhizal Genomics Consortium"/>
            <person name="Kohler A."/>
            <person name="Kuo A."/>
            <person name="Nagy L.G."/>
            <person name="Floudas D."/>
            <person name="Copeland A."/>
            <person name="Barry K.W."/>
            <person name="Cichocki N."/>
            <person name="Veneault-Fourrey C."/>
            <person name="LaButti K."/>
            <person name="Lindquist E.A."/>
            <person name="Lipzen A."/>
            <person name="Lundell T."/>
            <person name="Morin E."/>
            <person name="Murat C."/>
            <person name="Riley R."/>
            <person name="Ohm R."/>
            <person name="Sun H."/>
            <person name="Tunlid A."/>
            <person name="Henrissat B."/>
            <person name="Grigoriev I.V."/>
            <person name="Hibbett D.S."/>
            <person name="Martin F."/>
        </authorList>
    </citation>
    <scope>NUCLEOTIDE SEQUENCE [LARGE SCALE GENOMIC DNA]</scope>
    <source>
        <strain evidence="2">MUT 4182</strain>
    </source>
</reference>
<proteinExistence type="predicted"/>
<evidence type="ECO:0000313" key="2">
    <source>
        <dbReference type="Proteomes" id="UP000054248"/>
    </source>
</evidence>
<evidence type="ECO:0000313" key="1">
    <source>
        <dbReference type="EMBL" id="KIO26274.1"/>
    </source>
</evidence>
<dbReference type="OrthoDB" id="3227612at2759"/>
<protein>
    <submittedName>
        <fullName evidence="1">Uncharacterized protein</fullName>
    </submittedName>
</protein>
<dbReference type="AlphaFoldDB" id="A0A0C3QJE1"/>
<keyword evidence="2" id="KW-1185">Reference proteome</keyword>
<reference evidence="1 2" key="1">
    <citation type="submission" date="2014-04" db="EMBL/GenBank/DDBJ databases">
        <authorList>
            <consortium name="DOE Joint Genome Institute"/>
            <person name="Kuo A."/>
            <person name="Girlanda M."/>
            <person name="Perotto S."/>
            <person name="Kohler A."/>
            <person name="Nagy L.G."/>
            <person name="Floudas D."/>
            <person name="Copeland A."/>
            <person name="Barry K.W."/>
            <person name="Cichocki N."/>
            <person name="Veneault-Fourrey C."/>
            <person name="LaButti K."/>
            <person name="Lindquist E.A."/>
            <person name="Lipzen A."/>
            <person name="Lundell T."/>
            <person name="Morin E."/>
            <person name="Murat C."/>
            <person name="Sun H."/>
            <person name="Tunlid A."/>
            <person name="Henrissat B."/>
            <person name="Grigoriev I.V."/>
            <person name="Hibbett D.S."/>
            <person name="Martin F."/>
            <person name="Nordberg H.P."/>
            <person name="Cantor M.N."/>
            <person name="Hua S.X."/>
        </authorList>
    </citation>
    <scope>NUCLEOTIDE SEQUENCE [LARGE SCALE GENOMIC DNA]</scope>
    <source>
        <strain evidence="1 2">MUT 4182</strain>
    </source>
</reference>